<reference evidence="1" key="1">
    <citation type="submission" date="2014-11" db="EMBL/GenBank/DDBJ databases">
        <authorList>
            <person name="Amaro Gonzalez C."/>
        </authorList>
    </citation>
    <scope>NUCLEOTIDE SEQUENCE</scope>
</reference>
<evidence type="ECO:0000313" key="1">
    <source>
        <dbReference type="EMBL" id="JAI02218.1"/>
    </source>
</evidence>
<organism evidence="1">
    <name type="scientific">Anguilla anguilla</name>
    <name type="common">European freshwater eel</name>
    <name type="synonym">Muraena anguilla</name>
    <dbReference type="NCBI Taxonomy" id="7936"/>
    <lineage>
        <taxon>Eukaryota</taxon>
        <taxon>Metazoa</taxon>
        <taxon>Chordata</taxon>
        <taxon>Craniata</taxon>
        <taxon>Vertebrata</taxon>
        <taxon>Euteleostomi</taxon>
        <taxon>Actinopterygii</taxon>
        <taxon>Neopterygii</taxon>
        <taxon>Teleostei</taxon>
        <taxon>Anguilliformes</taxon>
        <taxon>Anguillidae</taxon>
        <taxon>Anguilla</taxon>
    </lineage>
</organism>
<accession>A0A0E9XHK2</accession>
<name>A0A0E9XHK2_ANGAN</name>
<sequence>MTFTLFSDKNRQCFLNIKDHTQVLHCKLPCKLRFTLSIFSSVPSWFQILQSQQNTKKNYLPQTHPINFNPSCMLCICCLRAL</sequence>
<dbReference type="AlphaFoldDB" id="A0A0E9XHK2"/>
<reference evidence="1" key="2">
    <citation type="journal article" date="2015" name="Fish Shellfish Immunol.">
        <title>Early steps in the European eel (Anguilla anguilla)-Vibrio vulnificus interaction in the gills: Role of the RtxA13 toxin.</title>
        <authorList>
            <person name="Callol A."/>
            <person name="Pajuelo D."/>
            <person name="Ebbesson L."/>
            <person name="Teles M."/>
            <person name="MacKenzie S."/>
            <person name="Amaro C."/>
        </authorList>
    </citation>
    <scope>NUCLEOTIDE SEQUENCE</scope>
</reference>
<proteinExistence type="predicted"/>
<dbReference type="EMBL" id="GBXM01006360">
    <property type="protein sequence ID" value="JAI02218.1"/>
    <property type="molecule type" value="Transcribed_RNA"/>
</dbReference>
<protein>
    <submittedName>
        <fullName evidence="1">Uncharacterized protein</fullName>
    </submittedName>
</protein>